<protein>
    <submittedName>
        <fullName evidence="1">Uncharacterized protein</fullName>
    </submittedName>
</protein>
<dbReference type="RefSeq" id="WP_257822091.1">
    <property type="nucleotide sequence ID" value="NZ_JABXYM010000001.1"/>
</dbReference>
<evidence type="ECO:0000313" key="2">
    <source>
        <dbReference type="Proteomes" id="UP001057753"/>
    </source>
</evidence>
<dbReference type="AlphaFoldDB" id="A0A9Q4G0D2"/>
<dbReference type="InterPro" id="IPR011249">
    <property type="entry name" value="Metalloenz_LuxS/M16"/>
</dbReference>
<keyword evidence="2" id="KW-1185">Reference proteome</keyword>
<comment type="caution">
    <text evidence="1">The sequence shown here is derived from an EMBL/GenBank/DDBJ whole genome shotgun (WGS) entry which is preliminary data.</text>
</comment>
<gene>
    <name evidence="1" type="ORF">HXA33_14195</name>
</gene>
<name>A0A9Q4G0D2_SALAG</name>
<dbReference type="SUPFAM" id="SSF63411">
    <property type="entry name" value="LuxS/MPP-like metallohydrolase"/>
    <property type="match status" value="1"/>
</dbReference>
<accession>A0A9Q4G0D2</accession>
<dbReference type="Gene3D" id="3.30.830.10">
    <property type="entry name" value="Metalloenzyme, LuxS/M16 peptidase-like"/>
    <property type="match status" value="1"/>
</dbReference>
<dbReference type="GO" id="GO:0046872">
    <property type="term" value="F:metal ion binding"/>
    <property type="evidence" value="ECO:0007669"/>
    <property type="project" value="InterPro"/>
</dbReference>
<dbReference type="EMBL" id="JABXYM010000001">
    <property type="protein sequence ID" value="MCR6097699.1"/>
    <property type="molecule type" value="Genomic_DNA"/>
</dbReference>
<organism evidence="1 2">
    <name type="scientific">Salipaludibacillus agaradhaerens</name>
    <name type="common">Bacillus agaradhaerens</name>
    <dbReference type="NCBI Taxonomy" id="76935"/>
    <lineage>
        <taxon>Bacteria</taxon>
        <taxon>Bacillati</taxon>
        <taxon>Bacillota</taxon>
        <taxon>Bacilli</taxon>
        <taxon>Bacillales</taxon>
        <taxon>Bacillaceae</taxon>
    </lineage>
</organism>
<sequence length="380" mass="43389">MSREKQLLAGEVTHFFLNTPNQEGVCLSIHFGTGYGNRLISIDNNMRWIGSGSSNILINSLKNKIKNLYPSIECHVDVTMDTTTLTLKMTVLEFKEDVESLLSLLLSKEITKEEFEEQKALSYERFTTHLQNVTFRSLMDIQQYAIPNRTYNTDLIKQDLLDVSYEDITLLSNTLFKPINTVLVICGDDKHELSQAINAKSLTVEQEDTTSAYHVYKQNVYEDEVITKTHTNKQGAVGTLCFRNEPGVWSLEEEDMYLLIISDLLIEKGASVHVAKDYASIIYSGYESVDMKKKLLECVHCNESQFTKAVENVQLKLRYLVEKSPEVFGRLFGQHAIQGKNLSQLLNPPKKVNFTNFINYINQMAPQVRETKIVYLEGVK</sequence>
<evidence type="ECO:0000313" key="1">
    <source>
        <dbReference type="EMBL" id="MCR6097699.1"/>
    </source>
</evidence>
<dbReference type="Proteomes" id="UP001057753">
    <property type="component" value="Unassembled WGS sequence"/>
</dbReference>
<proteinExistence type="predicted"/>
<reference evidence="1" key="1">
    <citation type="submission" date="2020-06" db="EMBL/GenBank/DDBJ databases">
        <title>Insight into the genomes of haloalkaliphilic bacilli from Kenyan soda lakes.</title>
        <authorList>
            <person name="Mwirichia R."/>
            <person name="Villamizar G.C."/>
            <person name="Poehlein A."/>
            <person name="Mugweru J."/>
            <person name="Kipnyargis A."/>
            <person name="Kiplimo D."/>
            <person name="Orwa P."/>
            <person name="Daniel R."/>
        </authorList>
    </citation>
    <scope>NUCLEOTIDE SEQUENCE</scope>
    <source>
        <strain evidence="1">B1096_S55</strain>
    </source>
</reference>